<reference evidence="1 2" key="1">
    <citation type="submission" date="2014-04" db="EMBL/GenBank/DDBJ databases">
        <authorList>
            <consortium name="DOE Joint Genome Institute"/>
            <person name="Kuo A."/>
            <person name="Zuccaro A."/>
            <person name="Kohler A."/>
            <person name="Nagy L.G."/>
            <person name="Floudas D."/>
            <person name="Copeland A."/>
            <person name="Barry K.W."/>
            <person name="Cichocki N."/>
            <person name="Veneault-Fourrey C."/>
            <person name="LaButti K."/>
            <person name="Lindquist E.A."/>
            <person name="Lipzen A."/>
            <person name="Lundell T."/>
            <person name="Morin E."/>
            <person name="Murat C."/>
            <person name="Sun H."/>
            <person name="Tunlid A."/>
            <person name="Henrissat B."/>
            <person name="Grigoriev I.V."/>
            <person name="Hibbett D.S."/>
            <person name="Martin F."/>
            <person name="Nordberg H.P."/>
            <person name="Cantor M.N."/>
            <person name="Hua S.X."/>
        </authorList>
    </citation>
    <scope>NUCLEOTIDE SEQUENCE [LARGE SCALE GENOMIC DNA]</scope>
    <source>
        <strain evidence="1 2">MAFF 305830</strain>
    </source>
</reference>
<sequence>MCTRPRKVSQIVSCVSSLDIRSPSSIAADSAHADARGRRLTCNSGPNCPCIHRDTFSGNHVQK</sequence>
<dbReference type="HOGENOM" id="CLU_2887242_0_0_1"/>
<gene>
    <name evidence="1" type="ORF">M408DRAFT_184453</name>
</gene>
<evidence type="ECO:0000313" key="2">
    <source>
        <dbReference type="Proteomes" id="UP000054097"/>
    </source>
</evidence>
<name>A0A0C3BKS9_SERVB</name>
<dbReference type="Proteomes" id="UP000054097">
    <property type="component" value="Unassembled WGS sequence"/>
</dbReference>
<proteinExistence type="predicted"/>
<reference evidence="2" key="2">
    <citation type="submission" date="2015-01" db="EMBL/GenBank/DDBJ databases">
        <title>Evolutionary Origins and Diversification of the Mycorrhizal Mutualists.</title>
        <authorList>
            <consortium name="DOE Joint Genome Institute"/>
            <consortium name="Mycorrhizal Genomics Consortium"/>
            <person name="Kohler A."/>
            <person name="Kuo A."/>
            <person name="Nagy L.G."/>
            <person name="Floudas D."/>
            <person name="Copeland A."/>
            <person name="Barry K.W."/>
            <person name="Cichocki N."/>
            <person name="Veneault-Fourrey C."/>
            <person name="LaButti K."/>
            <person name="Lindquist E.A."/>
            <person name="Lipzen A."/>
            <person name="Lundell T."/>
            <person name="Morin E."/>
            <person name="Murat C."/>
            <person name="Riley R."/>
            <person name="Ohm R."/>
            <person name="Sun H."/>
            <person name="Tunlid A."/>
            <person name="Henrissat B."/>
            <person name="Grigoriev I.V."/>
            <person name="Hibbett D.S."/>
            <person name="Martin F."/>
        </authorList>
    </citation>
    <scope>NUCLEOTIDE SEQUENCE [LARGE SCALE GENOMIC DNA]</scope>
    <source>
        <strain evidence="2">MAFF 305830</strain>
    </source>
</reference>
<accession>A0A0C3BKS9</accession>
<keyword evidence="2" id="KW-1185">Reference proteome</keyword>
<dbReference type="AlphaFoldDB" id="A0A0C3BKS9"/>
<organism evidence="1 2">
    <name type="scientific">Serendipita vermifera MAFF 305830</name>
    <dbReference type="NCBI Taxonomy" id="933852"/>
    <lineage>
        <taxon>Eukaryota</taxon>
        <taxon>Fungi</taxon>
        <taxon>Dikarya</taxon>
        <taxon>Basidiomycota</taxon>
        <taxon>Agaricomycotina</taxon>
        <taxon>Agaricomycetes</taxon>
        <taxon>Sebacinales</taxon>
        <taxon>Serendipitaceae</taxon>
        <taxon>Serendipita</taxon>
    </lineage>
</organism>
<dbReference type="EMBL" id="KN824279">
    <property type="protein sequence ID" value="KIM32634.1"/>
    <property type="molecule type" value="Genomic_DNA"/>
</dbReference>
<evidence type="ECO:0000313" key="1">
    <source>
        <dbReference type="EMBL" id="KIM32634.1"/>
    </source>
</evidence>
<protein>
    <submittedName>
        <fullName evidence="1">Uncharacterized protein</fullName>
    </submittedName>
</protein>